<reference evidence="1 2" key="1">
    <citation type="submission" date="2021-01" db="EMBL/GenBank/DDBJ databases">
        <title>Whole genome shotgun sequence of Plantactinospora endophytica NBRC 110450.</title>
        <authorList>
            <person name="Komaki H."/>
            <person name="Tamura T."/>
        </authorList>
    </citation>
    <scope>NUCLEOTIDE SEQUENCE [LARGE SCALE GENOMIC DNA]</scope>
    <source>
        <strain evidence="1 2">NBRC 110450</strain>
    </source>
</reference>
<dbReference type="PANTHER" id="PTHR43857">
    <property type="entry name" value="BLR7761 PROTEIN"/>
    <property type="match status" value="1"/>
</dbReference>
<evidence type="ECO:0000313" key="2">
    <source>
        <dbReference type="Proteomes" id="UP000646749"/>
    </source>
</evidence>
<dbReference type="Gene3D" id="3.30.1330.40">
    <property type="entry name" value="RutC-like"/>
    <property type="match status" value="1"/>
</dbReference>
<dbReference type="InterPro" id="IPR006175">
    <property type="entry name" value="YjgF/YER057c/UK114"/>
</dbReference>
<accession>A0ABQ4EF42</accession>
<dbReference type="RefSeq" id="WP_203871562.1">
    <property type="nucleotide sequence ID" value="NZ_BONW01000057.1"/>
</dbReference>
<gene>
    <name evidence="1" type="ORF">Pen02_82250</name>
</gene>
<dbReference type="Proteomes" id="UP000646749">
    <property type="component" value="Unassembled WGS sequence"/>
</dbReference>
<protein>
    <recommendedName>
        <fullName evidence="3">RidA family protein</fullName>
    </recommendedName>
</protein>
<dbReference type="Pfam" id="PF01042">
    <property type="entry name" value="Ribonuc_L-PSP"/>
    <property type="match status" value="1"/>
</dbReference>
<dbReference type="InterPro" id="IPR035959">
    <property type="entry name" value="RutC-like_sf"/>
</dbReference>
<sequence length="138" mass="15010">MTSTEILTPEHSTTRTFREHYRYAMARRIGQMIVLSGQTGHNPDMTISSDVREQANVAFDNIGDVLAAAEVTWDNVDVIRSYHVVPAGADTIPEDSFNVVHDLLAARMPNHLPVWSAIGVAGLGATGMLIEIEAVAHS</sequence>
<proteinExistence type="predicted"/>
<evidence type="ECO:0008006" key="3">
    <source>
        <dbReference type="Google" id="ProtNLM"/>
    </source>
</evidence>
<dbReference type="EMBL" id="BONW01000057">
    <property type="protein sequence ID" value="GIG93289.1"/>
    <property type="molecule type" value="Genomic_DNA"/>
</dbReference>
<keyword evidence="2" id="KW-1185">Reference proteome</keyword>
<organism evidence="1 2">
    <name type="scientific">Plantactinospora endophytica</name>
    <dbReference type="NCBI Taxonomy" id="673535"/>
    <lineage>
        <taxon>Bacteria</taxon>
        <taxon>Bacillati</taxon>
        <taxon>Actinomycetota</taxon>
        <taxon>Actinomycetes</taxon>
        <taxon>Micromonosporales</taxon>
        <taxon>Micromonosporaceae</taxon>
        <taxon>Plantactinospora</taxon>
    </lineage>
</organism>
<evidence type="ECO:0000313" key="1">
    <source>
        <dbReference type="EMBL" id="GIG93289.1"/>
    </source>
</evidence>
<name>A0ABQ4EF42_9ACTN</name>
<dbReference type="PANTHER" id="PTHR43857:SF1">
    <property type="entry name" value="YJGH FAMILY PROTEIN"/>
    <property type="match status" value="1"/>
</dbReference>
<comment type="caution">
    <text evidence="1">The sequence shown here is derived from an EMBL/GenBank/DDBJ whole genome shotgun (WGS) entry which is preliminary data.</text>
</comment>
<dbReference type="SUPFAM" id="SSF55298">
    <property type="entry name" value="YjgF-like"/>
    <property type="match status" value="1"/>
</dbReference>